<dbReference type="RefSeq" id="WP_127763388.1">
    <property type="nucleotide sequence ID" value="NZ_SADE01000001.1"/>
</dbReference>
<dbReference type="GO" id="GO:0052717">
    <property type="term" value="F:tRNA-specific adenosine-34 deaminase activity"/>
    <property type="evidence" value="ECO:0007669"/>
    <property type="project" value="UniProtKB-UniRule"/>
</dbReference>
<keyword evidence="2 7" id="KW-0819">tRNA processing</keyword>
<comment type="function">
    <text evidence="7">Catalyzes the deamination of adenosine to inosine at the wobble position 34 of tRNA(Arg2).</text>
</comment>
<evidence type="ECO:0000256" key="5">
    <source>
        <dbReference type="ARBA" id="ARBA00022833"/>
    </source>
</evidence>
<comment type="cofactor">
    <cofactor evidence="7">
        <name>Zn(2+)</name>
        <dbReference type="ChEBI" id="CHEBI:29105"/>
    </cofactor>
    <text evidence="7">Binds 1 zinc ion per subunit.</text>
</comment>
<sequence>MIRALEQANQAAERGESPIGAVIVDRATGEVLAEDGNRVEELKDPTAHAEMLVIRRAAAAKGSPRLIGCDLYVTLEPCPMCAGGISHARIEKLVYGAYDPKGGGVDHGARVFDRPTCNHKPDVISGVAEEECAALLKSFFQRKR</sequence>
<evidence type="ECO:0000313" key="9">
    <source>
        <dbReference type="EMBL" id="RVU38015.1"/>
    </source>
</evidence>
<keyword evidence="4 7" id="KW-0378">Hydrolase</keyword>
<comment type="catalytic activity">
    <reaction evidence="6 7">
        <text>adenosine(34) in tRNA + H2O + H(+) = inosine(34) in tRNA + NH4(+)</text>
        <dbReference type="Rhea" id="RHEA:43168"/>
        <dbReference type="Rhea" id="RHEA-COMP:10373"/>
        <dbReference type="Rhea" id="RHEA-COMP:10374"/>
        <dbReference type="ChEBI" id="CHEBI:15377"/>
        <dbReference type="ChEBI" id="CHEBI:15378"/>
        <dbReference type="ChEBI" id="CHEBI:28938"/>
        <dbReference type="ChEBI" id="CHEBI:74411"/>
        <dbReference type="ChEBI" id="CHEBI:82852"/>
        <dbReference type="EC" id="3.5.4.33"/>
    </reaction>
</comment>
<reference evidence="10" key="1">
    <citation type="submission" date="2019-01" db="EMBL/GenBank/DDBJ databases">
        <title>Gri0909 isolated from a small marine red alga.</title>
        <authorList>
            <person name="Kim J."/>
            <person name="Jeong S.E."/>
            <person name="Jeon C.O."/>
        </authorList>
    </citation>
    <scope>NUCLEOTIDE SEQUENCE [LARGE SCALE GENOMIC DNA]</scope>
    <source>
        <strain evidence="10">Gri0909</strain>
    </source>
</reference>
<gene>
    <name evidence="7" type="primary">tadA</name>
    <name evidence="9" type="ORF">EOI86_01540</name>
</gene>
<dbReference type="InterPro" id="IPR002125">
    <property type="entry name" value="CMP_dCMP_dom"/>
</dbReference>
<feature type="binding site" evidence="7">
    <location>
        <position position="78"/>
    </location>
    <ligand>
        <name>Zn(2+)</name>
        <dbReference type="ChEBI" id="CHEBI:29105"/>
        <note>catalytic</note>
    </ligand>
</feature>
<dbReference type="InterPro" id="IPR028883">
    <property type="entry name" value="tRNA_aden_deaminase"/>
</dbReference>
<dbReference type="AlphaFoldDB" id="A0A437QU24"/>
<dbReference type="Gene3D" id="3.40.140.10">
    <property type="entry name" value="Cytidine Deaminase, domain 2"/>
    <property type="match status" value="1"/>
</dbReference>
<evidence type="ECO:0000259" key="8">
    <source>
        <dbReference type="PROSITE" id="PS51747"/>
    </source>
</evidence>
<keyword evidence="5 7" id="KW-0862">Zinc</keyword>
<dbReference type="HAMAP" id="MF_00972">
    <property type="entry name" value="tRNA_aden_deaminase"/>
    <property type="match status" value="1"/>
</dbReference>
<dbReference type="InterPro" id="IPR016193">
    <property type="entry name" value="Cytidine_deaminase-like"/>
</dbReference>
<dbReference type="GO" id="GO:0002100">
    <property type="term" value="P:tRNA wobble adenosine to inosine editing"/>
    <property type="evidence" value="ECO:0007669"/>
    <property type="project" value="UniProtKB-UniRule"/>
</dbReference>
<comment type="subunit">
    <text evidence="7">Homodimer.</text>
</comment>
<dbReference type="GO" id="GO:0008270">
    <property type="term" value="F:zinc ion binding"/>
    <property type="evidence" value="ECO:0007669"/>
    <property type="project" value="UniProtKB-UniRule"/>
</dbReference>
<dbReference type="EC" id="3.5.4.33" evidence="7"/>
<evidence type="ECO:0000256" key="3">
    <source>
        <dbReference type="ARBA" id="ARBA00022723"/>
    </source>
</evidence>
<dbReference type="SUPFAM" id="SSF53927">
    <property type="entry name" value="Cytidine deaminase-like"/>
    <property type="match status" value="1"/>
</dbReference>
<accession>A0A437QU24</accession>
<feature type="binding site" evidence="7">
    <location>
        <position position="81"/>
    </location>
    <ligand>
        <name>Zn(2+)</name>
        <dbReference type="ChEBI" id="CHEBI:29105"/>
        <note>catalytic</note>
    </ligand>
</feature>
<proteinExistence type="inferred from homology"/>
<evidence type="ECO:0000256" key="4">
    <source>
        <dbReference type="ARBA" id="ARBA00022801"/>
    </source>
</evidence>
<dbReference type="Pfam" id="PF00383">
    <property type="entry name" value="dCMP_cyt_deam_1"/>
    <property type="match status" value="1"/>
</dbReference>
<dbReference type="PANTHER" id="PTHR11079">
    <property type="entry name" value="CYTOSINE DEAMINASE FAMILY MEMBER"/>
    <property type="match status" value="1"/>
</dbReference>
<dbReference type="EMBL" id="SADE01000001">
    <property type="protein sequence ID" value="RVU38015.1"/>
    <property type="molecule type" value="Genomic_DNA"/>
</dbReference>
<dbReference type="CDD" id="cd01285">
    <property type="entry name" value="nucleoside_deaminase"/>
    <property type="match status" value="1"/>
</dbReference>
<keyword evidence="10" id="KW-1185">Reference proteome</keyword>
<protein>
    <recommendedName>
        <fullName evidence="7">tRNA-specific adenosine deaminase</fullName>
        <ecNumber evidence="7">3.5.4.33</ecNumber>
    </recommendedName>
</protein>
<comment type="similarity">
    <text evidence="1">Belongs to the cytidine and deoxycytidylate deaminase family. ADAT2 subfamily.</text>
</comment>
<dbReference type="InterPro" id="IPR016192">
    <property type="entry name" value="APOBEC/CMP_deaminase_Zn-bd"/>
</dbReference>
<feature type="binding site" evidence="7">
    <location>
        <position position="48"/>
    </location>
    <ligand>
        <name>Zn(2+)</name>
        <dbReference type="ChEBI" id="CHEBI:29105"/>
        <note>catalytic</note>
    </ligand>
</feature>
<keyword evidence="3 7" id="KW-0479">Metal-binding</keyword>
<dbReference type="OrthoDB" id="9802676at2"/>
<name>A0A437QU24_9PROT</name>
<organism evidence="9 10">
    <name type="scientific">Hwanghaeella grinnelliae</name>
    <dbReference type="NCBI Taxonomy" id="2500179"/>
    <lineage>
        <taxon>Bacteria</taxon>
        <taxon>Pseudomonadati</taxon>
        <taxon>Pseudomonadota</taxon>
        <taxon>Alphaproteobacteria</taxon>
        <taxon>Rhodospirillales</taxon>
        <taxon>Rhodospirillaceae</taxon>
        <taxon>Hwanghaeella</taxon>
    </lineage>
</organism>
<evidence type="ECO:0000313" key="10">
    <source>
        <dbReference type="Proteomes" id="UP000287447"/>
    </source>
</evidence>
<feature type="active site" description="Proton donor" evidence="7">
    <location>
        <position position="50"/>
    </location>
</feature>
<dbReference type="Proteomes" id="UP000287447">
    <property type="component" value="Unassembled WGS sequence"/>
</dbReference>
<dbReference type="PANTHER" id="PTHR11079:SF179">
    <property type="entry name" value="TRNA(ADENINE(34)) DEAMINASE, CHLOROPLASTIC"/>
    <property type="match status" value="1"/>
</dbReference>
<evidence type="ECO:0000256" key="1">
    <source>
        <dbReference type="ARBA" id="ARBA00010669"/>
    </source>
</evidence>
<feature type="domain" description="CMP/dCMP-type deaminase" evidence="8">
    <location>
        <begin position="1"/>
        <end position="106"/>
    </location>
</feature>
<dbReference type="PROSITE" id="PS51747">
    <property type="entry name" value="CYT_DCMP_DEAMINASES_2"/>
    <property type="match status" value="1"/>
</dbReference>
<evidence type="ECO:0000256" key="6">
    <source>
        <dbReference type="ARBA" id="ARBA00048045"/>
    </source>
</evidence>
<comment type="caution">
    <text evidence="9">The sequence shown here is derived from an EMBL/GenBank/DDBJ whole genome shotgun (WGS) entry which is preliminary data.</text>
</comment>
<evidence type="ECO:0000256" key="7">
    <source>
        <dbReference type="HAMAP-Rule" id="MF_00972"/>
    </source>
</evidence>
<evidence type="ECO:0000256" key="2">
    <source>
        <dbReference type="ARBA" id="ARBA00022694"/>
    </source>
</evidence>
<dbReference type="PROSITE" id="PS00903">
    <property type="entry name" value="CYT_DCMP_DEAMINASES_1"/>
    <property type="match status" value="1"/>
</dbReference>